<dbReference type="PANTHER" id="PTHR33606:SF3">
    <property type="entry name" value="PROTEIN YCII"/>
    <property type="match status" value="1"/>
</dbReference>
<evidence type="ECO:0000313" key="1">
    <source>
        <dbReference type="EMBL" id="OQE29034.1"/>
    </source>
</evidence>
<dbReference type="SUPFAM" id="SSF54909">
    <property type="entry name" value="Dimeric alpha+beta barrel"/>
    <property type="match status" value="1"/>
</dbReference>
<dbReference type="Gene3D" id="3.30.70.1060">
    <property type="entry name" value="Dimeric alpha+beta barrel"/>
    <property type="match status" value="1"/>
</dbReference>
<gene>
    <name evidence="1" type="ORF">PENFLA_c004G06247</name>
</gene>
<evidence type="ECO:0000313" key="2">
    <source>
        <dbReference type="Proteomes" id="UP000191342"/>
    </source>
</evidence>
<dbReference type="PANTHER" id="PTHR33606">
    <property type="entry name" value="PROTEIN YCII"/>
    <property type="match status" value="1"/>
</dbReference>
<keyword evidence="2" id="KW-1185">Reference proteome</keyword>
<accession>A0A1V6TSS2</accession>
<dbReference type="AlphaFoldDB" id="A0A1V6TSS2"/>
<name>A0A1V6TSS2_9EURO</name>
<dbReference type="InterPro" id="IPR051807">
    <property type="entry name" value="Sec-metab_biosynth-assoc"/>
</dbReference>
<dbReference type="InterPro" id="IPR011008">
    <property type="entry name" value="Dimeric_a/b-barrel"/>
</dbReference>
<evidence type="ECO:0008006" key="3">
    <source>
        <dbReference type="Google" id="ProtNLM"/>
    </source>
</evidence>
<organism evidence="1 2">
    <name type="scientific">Penicillium flavigenum</name>
    <dbReference type="NCBI Taxonomy" id="254877"/>
    <lineage>
        <taxon>Eukaryota</taxon>
        <taxon>Fungi</taxon>
        <taxon>Dikarya</taxon>
        <taxon>Ascomycota</taxon>
        <taxon>Pezizomycotina</taxon>
        <taxon>Eurotiomycetes</taxon>
        <taxon>Eurotiomycetidae</taxon>
        <taxon>Eurotiales</taxon>
        <taxon>Aspergillaceae</taxon>
        <taxon>Penicillium</taxon>
    </lineage>
</organism>
<protein>
    <recommendedName>
        <fullName evidence="3">YCII-related domain-containing protein</fullName>
    </recommendedName>
</protein>
<dbReference type="OrthoDB" id="5519740at2759"/>
<dbReference type="EMBL" id="MLQL01000004">
    <property type="protein sequence ID" value="OQE29034.1"/>
    <property type="molecule type" value="Genomic_DNA"/>
</dbReference>
<reference evidence="2" key="1">
    <citation type="journal article" date="2017" name="Nat. Microbiol.">
        <title>Global analysis of biosynthetic gene clusters reveals vast potential of secondary metabolite production in Penicillium species.</title>
        <authorList>
            <person name="Nielsen J.C."/>
            <person name="Grijseels S."/>
            <person name="Prigent S."/>
            <person name="Ji B."/>
            <person name="Dainat J."/>
            <person name="Nielsen K.F."/>
            <person name="Frisvad J.C."/>
            <person name="Workman M."/>
            <person name="Nielsen J."/>
        </authorList>
    </citation>
    <scope>NUCLEOTIDE SEQUENCE [LARGE SCALE GENOMIC DNA]</scope>
    <source>
        <strain evidence="2">IBT 14082</strain>
    </source>
</reference>
<dbReference type="Proteomes" id="UP000191342">
    <property type="component" value="Unassembled WGS sequence"/>
</dbReference>
<comment type="caution">
    <text evidence="1">The sequence shown here is derived from an EMBL/GenBank/DDBJ whole genome shotgun (WGS) entry which is preliminary data.</text>
</comment>
<sequence length="89" mass="9652">MARVHYDGIKPLVTTGKPIAGGAIFEEHPEEGKDALFKGSVVAYSGNSAEEARTIIEKDVDATSGVWDLSKTQILPYVPAVQEPLLWQI</sequence>
<proteinExistence type="predicted"/>